<sequence>MMSGSSEGASTSSSNRVHFTMTVKVDIEAPAPTASPTAATLSSSSSSASSSTICAAAAAAATATAAGTQDLLLKLQPLLPHLCITPPRHQQHRHHQDPSPTTQQLGGAGGRHLESGLELSLGLSSFAHSGVSSCPPSPLRDEEQQCDDRVLAPAGSSGVASVNVGSARQPSLARSDSLPVNWRVLEQQRLKREVQCQKRQEARKKRRILIEEQKQQRRKSSGSGTTSSHSHHHPRKKPVVKDEADVEDRPTENKATRPGRGHSHAIRKSRRSLDSSAATLDSSAGNVKAEAPDATARALNTCTTAGTATSFSGVIRPSPVHEPKTEWIDKFLEMRKMVRPDDGGEEATLPDDQLPVPPRAMGSSQSSSAGSSSVAMVMASGSFACPSSMEQKVVISSREDGDVRLPPPVPPPPLTPPPPPSLLRSSSLGANLRQEYLLLQRQQQQQRSSTLRAPSPVRCNRSLMRTLSEGAAMRSSMGSSVDSWSRRSSTSSAFRSPKKPQQEEQVDGAVGWEDPERSSQAAAMVARSSSSSVVSDLPWVTTTGTGPNGKTVTGVLFAYKKGEVKIVCACHGQHMSAKEFVEHAGGVDVANPEKCIVVSPGRRTATQI</sequence>
<evidence type="ECO:0000256" key="4">
    <source>
        <dbReference type="SAM" id="MobiDB-lite"/>
    </source>
</evidence>
<dbReference type="HOGENOM" id="CLU_449332_0_0_1"/>
<dbReference type="OrthoDB" id="1936656at2759"/>
<dbReference type="EMBL" id="GL377636">
    <property type="protein sequence ID" value="EFJ12922.1"/>
    <property type="molecule type" value="Genomic_DNA"/>
</dbReference>
<feature type="compositionally biased region" description="Basic residues" evidence="4">
    <location>
        <begin position="257"/>
        <end position="270"/>
    </location>
</feature>
<keyword evidence="7" id="KW-1185">Reference proteome</keyword>
<feature type="region of interest" description="Disordered" evidence="4">
    <location>
        <begin position="153"/>
        <end position="174"/>
    </location>
</feature>
<dbReference type="GO" id="GO:0045892">
    <property type="term" value="P:negative regulation of DNA-templated transcription"/>
    <property type="evidence" value="ECO:0000318"/>
    <property type="project" value="GO_Central"/>
</dbReference>
<dbReference type="AlphaFoldDB" id="D8SRW2"/>
<feature type="compositionally biased region" description="Low complexity" evidence="4">
    <location>
        <begin position="474"/>
        <end position="495"/>
    </location>
</feature>
<dbReference type="eggNOG" id="ENOG502QW6K">
    <property type="taxonomic scope" value="Eukaryota"/>
</dbReference>
<feature type="domain" description="Tify" evidence="5">
    <location>
        <begin position="564"/>
        <end position="602"/>
    </location>
</feature>
<accession>D8SRW2</accession>
<dbReference type="Gramene" id="EFJ12922">
    <property type="protein sequence ID" value="EFJ12922"/>
    <property type="gene ID" value="SELMODRAFT_446487"/>
</dbReference>
<dbReference type="InterPro" id="IPR032308">
    <property type="entry name" value="TDBD"/>
</dbReference>
<dbReference type="GO" id="GO:0005634">
    <property type="term" value="C:nucleus"/>
    <property type="evidence" value="ECO:0000318"/>
    <property type="project" value="GO_Central"/>
</dbReference>
<feature type="compositionally biased region" description="Basic residues" evidence="4">
    <location>
        <begin position="229"/>
        <end position="238"/>
    </location>
</feature>
<dbReference type="PANTHER" id="PTHR31413">
    <property type="entry name" value="AFP HOMOLOG 2"/>
    <property type="match status" value="1"/>
</dbReference>
<feature type="compositionally biased region" description="Low complexity" evidence="4">
    <location>
        <begin position="274"/>
        <end position="284"/>
    </location>
</feature>
<name>D8SRW2_SELML</name>
<evidence type="ECO:0000313" key="6">
    <source>
        <dbReference type="EMBL" id="EFJ12922.1"/>
    </source>
</evidence>
<evidence type="ECO:0000259" key="5">
    <source>
        <dbReference type="Pfam" id="PF16135"/>
    </source>
</evidence>
<organism evidence="7">
    <name type="scientific">Selaginella moellendorffii</name>
    <name type="common">Spikemoss</name>
    <dbReference type="NCBI Taxonomy" id="88036"/>
    <lineage>
        <taxon>Eukaryota</taxon>
        <taxon>Viridiplantae</taxon>
        <taxon>Streptophyta</taxon>
        <taxon>Embryophyta</taxon>
        <taxon>Tracheophyta</taxon>
        <taxon>Lycopodiopsida</taxon>
        <taxon>Selaginellales</taxon>
        <taxon>Selaginellaceae</taxon>
        <taxon>Selaginella</taxon>
    </lineage>
</organism>
<dbReference type="InterPro" id="IPR031307">
    <property type="entry name" value="Ninja_fam"/>
</dbReference>
<feature type="region of interest" description="Disordered" evidence="4">
    <location>
        <begin position="192"/>
        <end position="291"/>
    </location>
</feature>
<gene>
    <name evidence="6" type="ORF">SELMODRAFT_446487</name>
</gene>
<evidence type="ECO:0000256" key="2">
    <source>
        <dbReference type="ARBA" id="ARBA00006081"/>
    </source>
</evidence>
<feature type="compositionally biased region" description="Basic and acidic residues" evidence="4">
    <location>
        <begin position="239"/>
        <end position="255"/>
    </location>
</feature>
<comment type="subcellular location">
    <subcellularLocation>
        <location evidence="1">Nucleus</location>
    </subcellularLocation>
</comment>
<reference evidence="6 7" key="1">
    <citation type="journal article" date="2011" name="Science">
        <title>The Selaginella genome identifies genetic changes associated with the evolution of vascular plants.</title>
        <authorList>
            <person name="Banks J.A."/>
            <person name="Nishiyama T."/>
            <person name="Hasebe M."/>
            <person name="Bowman J.L."/>
            <person name="Gribskov M."/>
            <person name="dePamphilis C."/>
            <person name="Albert V.A."/>
            <person name="Aono N."/>
            <person name="Aoyama T."/>
            <person name="Ambrose B.A."/>
            <person name="Ashton N.W."/>
            <person name="Axtell M.J."/>
            <person name="Barker E."/>
            <person name="Barker M.S."/>
            <person name="Bennetzen J.L."/>
            <person name="Bonawitz N.D."/>
            <person name="Chapple C."/>
            <person name="Cheng C."/>
            <person name="Correa L.G."/>
            <person name="Dacre M."/>
            <person name="DeBarry J."/>
            <person name="Dreyer I."/>
            <person name="Elias M."/>
            <person name="Engstrom E.M."/>
            <person name="Estelle M."/>
            <person name="Feng L."/>
            <person name="Finet C."/>
            <person name="Floyd S.K."/>
            <person name="Frommer W.B."/>
            <person name="Fujita T."/>
            <person name="Gramzow L."/>
            <person name="Gutensohn M."/>
            <person name="Harholt J."/>
            <person name="Hattori M."/>
            <person name="Heyl A."/>
            <person name="Hirai T."/>
            <person name="Hiwatashi Y."/>
            <person name="Ishikawa M."/>
            <person name="Iwata M."/>
            <person name="Karol K.G."/>
            <person name="Koehler B."/>
            <person name="Kolukisaoglu U."/>
            <person name="Kubo M."/>
            <person name="Kurata T."/>
            <person name="Lalonde S."/>
            <person name="Li K."/>
            <person name="Li Y."/>
            <person name="Litt A."/>
            <person name="Lyons E."/>
            <person name="Manning G."/>
            <person name="Maruyama T."/>
            <person name="Michael T.P."/>
            <person name="Mikami K."/>
            <person name="Miyazaki S."/>
            <person name="Morinaga S."/>
            <person name="Murata T."/>
            <person name="Mueller-Roeber B."/>
            <person name="Nelson D.R."/>
            <person name="Obara M."/>
            <person name="Oguri Y."/>
            <person name="Olmstead R.G."/>
            <person name="Onodera N."/>
            <person name="Petersen B.L."/>
            <person name="Pils B."/>
            <person name="Prigge M."/>
            <person name="Rensing S.A."/>
            <person name="Riano-Pachon D.M."/>
            <person name="Roberts A.W."/>
            <person name="Sato Y."/>
            <person name="Scheller H.V."/>
            <person name="Schulz B."/>
            <person name="Schulz C."/>
            <person name="Shakirov E.V."/>
            <person name="Shibagaki N."/>
            <person name="Shinohara N."/>
            <person name="Shippen D.E."/>
            <person name="Soerensen I."/>
            <person name="Sotooka R."/>
            <person name="Sugimoto N."/>
            <person name="Sugita M."/>
            <person name="Sumikawa N."/>
            <person name="Tanurdzic M."/>
            <person name="Theissen G."/>
            <person name="Ulvskov P."/>
            <person name="Wakazuki S."/>
            <person name="Weng J.K."/>
            <person name="Willats W.W."/>
            <person name="Wipf D."/>
            <person name="Wolf P.G."/>
            <person name="Yang L."/>
            <person name="Zimmer A.D."/>
            <person name="Zhu Q."/>
            <person name="Mitros T."/>
            <person name="Hellsten U."/>
            <person name="Loque D."/>
            <person name="Otillar R."/>
            <person name="Salamov A."/>
            <person name="Schmutz J."/>
            <person name="Shapiro H."/>
            <person name="Lindquist E."/>
            <person name="Lucas S."/>
            <person name="Rokhsar D."/>
            <person name="Grigoriev I.V."/>
        </authorList>
    </citation>
    <scope>NUCLEOTIDE SEQUENCE [LARGE SCALE GENOMIC DNA]</scope>
</reference>
<evidence type="ECO:0000313" key="7">
    <source>
        <dbReference type="Proteomes" id="UP000001514"/>
    </source>
</evidence>
<feature type="region of interest" description="Disordered" evidence="4">
    <location>
        <begin position="341"/>
        <end position="373"/>
    </location>
</feature>
<dbReference type="InParanoid" id="D8SRW2"/>
<dbReference type="Pfam" id="PF16135">
    <property type="entry name" value="TDBD"/>
    <property type="match status" value="1"/>
</dbReference>
<feature type="region of interest" description="Disordered" evidence="4">
    <location>
        <begin position="400"/>
        <end position="426"/>
    </location>
</feature>
<feature type="compositionally biased region" description="Low complexity" evidence="4">
    <location>
        <begin position="154"/>
        <end position="167"/>
    </location>
</feature>
<dbReference type="GO" id="GO:0007165">
    <property type="term" value="P:signal transduction"/>
    <property type="evidence" value="ECO:0007669"/>
    <property type="project" value="InterPro"/>
</dbReference>
<comment type="similarity">
    <text evidence="2">Belongs to the Ninja family.</text>
</comment>
<proteinExistence type="inferred from homology"/>
<dbReference type="Proteomes" id="UP000001514">
    <property type="component" value="Unassembled WGS sequence"/>
</dbReference>
<dbReference type="KEGG" id="smo:SELMODRAFT_446487"/>
<evidence type="ECO:0000256" key="1">
    <source>
        <dbReference type="ARBA" id="ARBA00004123"/>
    </source>
</evidence>
<protein>
    <recommendedName>
        <fullName evidence="5">Tify domain-containing protein</fullName>
    </recommendedName>
</protein>
<feature type="compositionally biased region" description="Pro residues" evidence="4">
    <location>
        <begin position="405"/>
        <end position="421"/>
    </location>
</feature>
<feature type="compositionally biased region" description="Low complexity" evidence="4">
    <location>
        <begin position="360"/>
        <end position="373"/>
    </location>
</feature>
<feature type="region of interest" description="Disordered" evidence="4">
    <location>
        <begin position="85"/>
        <end position="113"/>
    </location>
</feature>
<feature type="region of interest" description="Disordered" evidence="4">
    <location>
        <begin position="441"/>
        <end position="518"/>
    </location>
</feature>
<evidence type="ECO:0000256" key="3">
    <source>
        <dbReference type="ARBA" id="ARBA00023242"/>
    </source>
</evidence>
<dbReference type="PANTHER" id="PTHR31413:SF12">
    <property type="entry name" value="AFP HOMOLOG 2"/>
    <property type="match status" value="1"/>
</dbReference>
<keyword evidence="3" id="KW-0539">Nucleus</keyword>